<dbReference type="AlphaFoldDB" id="A0A3M6YZ59"/>
<dbReference type="InterPro" id="IPR036291">
    <property type="entry name" value="NAD(P)-bd_dom_sf"/>
</dbReference>
<dbReference type="Gene3D" id="3.40.50.720">
    <property type="entry name" value="NAD(P)-binding Rossmann-like Domain"/>
    <property type="match status" value="1"/>
</dbReference>
<evidence type="ECO:0000256" key="3">
    <source>
        <dbReference type="ARBA" id="ARBA00023002"/>
    </source>
</evidence>
<dbReference type="SUPFAM" id="SSF51735">
    <property type="entry name" value="NAD(P)-binding Rossmann-fold domains"/>
    <property type="match status" value="1"/>
</dbReference>
<organism evidence="4 5">
    <name type="scientific">Hortaea werneckii</name>
    <name type="common">Black yeast</name>
    <name type="synonym">Cladosporium werneckii</name>
    <dbReference type="NCBI Taxonomy" id="91943"/>
    <lineage>
        <taxon>Eukaryota</taxon>
        <taxon>Fungi</taxon>
        <taxon>Dikarya</taxon>
        <taxon>Ascomycota</taxon>
        <taxon>Pezizomycotina</taxon>
        <taxon>Dothideomycetes</taxon>
        <taxon>Dothideomycetidae</taxon>
        <taxon>Mycosphaerellales</taxon>
        <taxon>Teratosphaeriaceae</taxon>
        <taxon>Hortaea</taxon>
    </lineage>
</organism>
<dbReference type="GO" id="GO:0016491">
    <property type="term" value="F:oxidoreductase activity"/>
    <property type="evidence" value="ECO:0007669"/>
    <property type="project" value="UniProtKB-KW"/>
</dbReference>
<evidence type="ECO:0000313" key="4">
    <source>
        <dbReference type="EMBL" id="RMY08082.1"/>
    </source>
</evidence>
<dbReference type="EMBL" id="QWIK01000333">
    <property type="protein sequence ID" value="RMY08082.1"/>
    <property type="molecule type" value="Genomic_DNA"/>
</dbReference>
<evidence type="ECO:0000256" key="2">
    <source>
        <dbReference type="ARBA" id="ARBA00022857"/>
    </source>
</evidence>
<gene>
    <name evidence="4" type="ORF">D0868_04998</name>
</gene>
<keyword evidence="2" id="KW-0521">NADP</keyword>
<accession>A0A3M6YZ59</accession>
<dbReference type="PRINTS" id="PR00081">
    <property type="entry name" value="GDHRDH"/>
</dbReference>
<dbReference type="Proteomes" id="UP000282582">
    <property type="component" value="Unassembled WGS sequence"/>
</dbReference>
<proteinExistence type="inferred from homology"/>
<evidence type="ECO:0000313" key="5">
    <source>
        <dbReference type="Proteomes" id="UP000282582"/>
    </source>
</evidence>
<comment type="similarity">
    <text evidence="1">Belongs to the short-chain dehydrogenases/reductases (SDR) family.</text>
</comment>
<sequence length="368" mass="40400">MVCRNDADDEMITEGGTLPVNHSPYGLKGWIAFKNDGRSFVVDNPLATYIIESDTAIMNFDSEKDIGDLSGKVILITGGNAGIGKATVEALAHHNPASIYICARNLETAKALADDVRRSTPDTNIEVLQLDLSSFDSVKSCASAFNSKADRLDIIFLNAGVWNTSPRLSKEGFEIEFAINHMGHALLTQLILPKMLQTKQHDPAADLRIVSTSSIAYRFPPGGKIDLSQMANPNAFGWRPIARYGHSKLANILFIRKLAERYPDIVCTAVHPGAVKSEIFERTRAEGYRLLYWISMPLMMLGGVTTEEGAKTQLWAATAKEVESGRFYVPVGKPVDNAVFHDTEQVDGLWKYTEEELAKHGASGWPSA</sequence>
<reference evidence="4 5" key="1">
    <citation type="journal article" date="2018" name="BMC Genomics">
        <title>Genomic evidence for intraspecific hybridization in a clonal and extremely halotolerant yeast.</title>
        <authorList>
            <person name="Gostincar C."/>
            <person name="Stajich J.E."/>
            <person name="Zupancic J."/>
            <person name="Zalar P."/>
            <person name="Gunde-Cimerman N."/>
        </authorList>
    </citation>
    <scope>NUCLEOTIDE SEQUENCE [LARGE SCALE GENOMIC DNA]</scope>
    <source>
        <strain evidence="4 5">EXF-6654</strain>
    </source>
</reference>
<dbReference type="Pfam" id="PF00106">
    <property type="entry name" value="adh_short"/>
    <property type="match status" value="1"/>
</dbReference>
<dbReference type="PANTHER" id="PTHR24320:SF282">
    <property type="entry name" value="WW DOMAIN-CONTAINING OXIDOREDUCTASE"/>
    <property type="match status" value="1"/>
</dbReference>
<dbReference type="InterPro" id="IPR002347">
    <property type="entry name" value="SDR_fam"/>
</dbReference>
<evidence type="ECO:0008006" key="6">
    <source>
        <dbReference type="Google" id="ProtNLM"/>
    </source>
</evidence>
<dbReference type="PANTHER" id="PTHR24320">
    <property type="entry name" value="RETINOL DEHYDROGENASE"/>
    <property type="match status" value="1"/>
</dbReference>
<name>A0A3M6YZ59_HORWE</name>
<comment type="caution">
    <text evidence="4">The sequence shown here is derived from an EMBL/GenBank/DDBJ whole genome shotgun (WGS) entry which is preliminary data.</text>
</comment>
<protein>
    <recommendedName>
        <fullName evidence="6">NAD(P)-binding protein</fullName>
    </recommendedName>
</protein>
<keyword evidence="3" id="KW-0560">Oxidoreductase</keyword>
<evidence type="ECO:0000256" key="1">
    <source>
        <dbReference type="ARBA" id="ARBA00006484"/>
    </source>
</evidence>